<name>S4NUA4_9NEOP</name>
<sequence length="98" mass="11090">MYLQIASINVINRVELTGRTSNPLTKTQISSGSRTQNTYQYSSKNGEGGKSREFKVSSIGVNTRKSEYKKNNIIHMQCSKRFVGITRILHSIDYDVNT</sequence>
<feature type="compositionally biased region" description="Polar residues" evidence="1">
    <location>
        <begin position="21"/>
        <end position="45"/>
    </location>
</feature>
<evidence type="ECO:0000256" key="1">
    <source>
        <dbReference type="SAM" id="MobiDB-lite"/>
    </source>
</evidence>
<reference evidence="2" key="2">
    <citation type="submission" date="2013-05" db="EMBL/GenBank/DDBJ databases">
        <authorList>
            <person name="Carter J.-M."/>
            <person name="Baker S.C."/>
            <person name="Pink R."/>
            <person name="Carter D.R.F."/>
            <person name="Collins A."/>
            <person name="Tomlin J."/>
            <person name="Gibbs M."/>
            <person name="Breuker C.J."/>
        </authorList>
    </citation>
    <scope>NUCLEOTIDE SEQUENCE</scope>
    <source>
        <tissue evidence="2">Ovary</tissue>
    </source>
</reference>
<organism evidence="2">
    <name type="scientific">Pararge aegeria</name>
    <name type="common">speckled wood butterfly</name>
    <dbReference type="NCBI Taxonomy" id="116150"/>
    <lineage>
        <taxon>Eukaryota</taxon>
        <taxon>Metazoa</taxon>
        <taxon>Ecdysozoa</taxon>
        <taxon>Arthropoda</taxon>
        <taxon>Hexapoda</taxon>
        <taxon>Insecta</taxon>
        <taxon>Pterygota</taxon>
        <taxon>Neoptera</taxon>
        <taxon>Endopterygota</taxon>
        <taxon>Lepidoptera</taxon>
        <taxon>Glossata</taxon>
        <taxon>Ditrysia</taxon>
        <taxon>Papilionoidea</taxon>
        <taxon>Nymphalidae</taxon>
        <taxon>Satyrinae</taxon>
        <taxon>Satyrini</taxon>
        <taxon>Parargina</taxon>
        <taxon>Pararge</taxon>
    </lineage>
</organism>
<protein>
    <submittedName>
        <fullName evidence="2">Uncharacterized protein</fullName>
    </submittedName>
</protein>
<dbReference type="AlphaFoldDB" id="S4NUA4"/>
<proteinExistence type="predicted"/>
<dbReference type="EMBL" id="GAIX01013387">
    <property type="protein sequence ID" value="JAA79173.1"/>
    <property type="molecule type" value="Transcribed_RNA"/>
</dbReference>
<feature type="region of interest" description="Disordered" evidence="1">
    <location>
        <begin position="21"/>
        <end position="52"/>
    </location>
</feature>
<evidence type="ECO:0000313" key="2">
    <source>
        <dbReference type="EMBL" id="JAA79173.1"/>
    </source>
</evidence>
<accession>S4NUA4</accession>
<reference evidence="2" key="1">
    <citation type="journal article" date="2013" name="BMC Genomics">
        <title>Unscrambling butterfly oogenesis.</title>
        <authorList>
            <person name="Carter J.M."/>
            <person name="Baker S.C."/>
            <person name="Pink R."/>
            <person name="Carter D.R."/>
            <person name="Collins A."/>
            <person name="Tomlin J."/>
            <person name="Gibbs M."/>
            <person name="Breuker C.J."/>
        </authorList>
    </citation>
    <scope>NUCLEOTIDE SEQUENCE</scope>
    <source>
        <tissue evidence="2">Ovary</tissue>
    </source>
</reference>